<sequence length="167" mass="17878">MLAADADPAELIRRITGSVRAPVGLSEGGVPAVRDALRRVRGALRTDRAEPAGLRGTGRAELLARTATLGAEVARLPERLPDCSLLAPDGTDRDTAFRRRYLELISRDLDEVELFRRTSDRAAGPRVRLSAAYVSLRATGDDGGRRRGPLPVAAAAAARAWPSRTST</sequence>
<dbReference type="EMBL" id="JACHGV010000010">
    <property type="protein sequence ID" value="MBB6080023.1"/>
    <property type="molecule type" value="Genomic_DNA"/>
</dbReference>
<accession>A0A7W9THI8</accession>
<evidence type="ECO:0000313" key="2">
    <source>
        <dbReference type="Proteomes" id="UP000591537"/>
    </source>
</evidence>
<name>A0A7W9THI8_9ACTN</name>
<dbReference type="RefSeq" id="WP_313675103.1">
    <property type="nucleotide sequence ID" value="NZ_BAAARS010000011.1"/>
</dbReference>
<protein>
    <submittedName>
        <fullName evidence="1">Uncharacterized protein</fullName>
    </submittedName>
</protein>
<gene>
    <name evidence="1" type="ORF">HNR57_005967</name>
</gene>
<evidence type="ECO:0000313" key="1">
    <source>
        <dbReference type="EMBL" id="MBB6080023.1"/>
    </source>
</evidence>
<reference evidence="1 2" key="1">
    <citation type="submission" date="2020-08" db="EMBL/GenBank/DDBJ databases">
        <title>Genomic Encyclopedia of Type Strains, Phase IV (KMG-IV): sequencing the most valuable type-strain genomes for metagenomic binning, comparative biology and taxonomic classification.</title>
        <authorList>
            <person name="Goeker M."/>
        </authorList>
    </citation>
    <scope>NUCLEOTIDE SEQUENCE [LARGE SCALE GENOMIC DNA]</scope>
    <source>
        <strain evidence="1 2">DSM 43350</strain>
    </source>
</reference>
<keyword evidence="2" id="KW-1185">Reference proteome</keyword>
<dbReference type="AlphaFoldDB" id="A0A7W9THI8"/>
<proteinExistence type="predicted"/>
<comment type="caution">
    <text evidence="1">The sequence shown here is derived from an EMBL/GenBank/DDBJ whole genome shotgun (WGS) entry which is preliminary data.</text>
</comment>
<dbReference type="Proteomes" id="UP000591537">
    <property type="component" value="Unassembled WGS sequence"/>
</dbReference>
<organism evidence="1 2">
    <name type="scientific">Streptomyces paradoxus</name>
    <dbReference type="NCBI Taxonomy" id="66375"/>
    <lineage>
        <taxon>Bacteria</taxon>
        <taxon>Bacillati</taxon>
        <taxon>Actinomycetota</taxon>
        <taxon>Actinomycetes</taxon>
        <taxon>Kitasatosporales</taxon>
        <taxon>Streptomycetaceae</taxon>
        <taxon>Streptomyces</taxon>
    </lineage>
</organism>